<evidence type="ECO:0000313" key="4">
    <source>
        <dbReference type="Proteomes" id="UP000284842"/>
    </source>
</evidence>
<dbReference type="PANTHER" id="PTHR15503:SF22">
    <property type="entry name" value="TRANSPOSON TY3-I GAG POLYPROTEIN"/>
    <property type="match status" value="1"/>
</dbReference>
<dbReference type="EMBL" id="NHTK01001101">
    <property type="protein sequence ID" value="PPR03125.1"/>
    <property type="molecule type" value="Genomic_DNA"/>
</dbReference>
<comment type="caution">
    <text evidence="3">The sequence shown here is derived from an EMBL/GenBank/DDBJ whole genome shotgun (WGS) entry which is preliminary data.</text>
</comment>
<feature type="domain" description="Retrotransposon gag" evidence="2">
    <location>
        <begin position="167"/>
        <end position="263"/>
    </location>
</feature>
<dbReference type="OrthoDB" id="3061217at2759"/>
<protein>
    <recommendedName>
        <fullName evidence="2">Retrotransposon gag domain-containing protein</fullName>
    </recommendedName>
</protein>
<reference evidence="3 4" key="1">
    <citation type="journal article" date="2018" name="Evol. Lett.">
        <title>Horizontal gene cluster transfer increased hallucinogenic mushroom diversity.</title>
        <authorList>
            <person name="Reynolds H.T."/>
            <person name="Vijayakumar V."/>
            <person name="Gluck-Thaler E."/>
            <person name="Korotkin H.B."/>
            <person name="Matheny P.B."/>
            <person name="Slot J.C."/>
        </authorList>
    </citation>
    <scope>NUCLEOTIDE SEQUENCE [LARGE SCALE GENOMIC DNA]</scope>
    <source>
        <strain evidence="3 4">2629</strain>
    </source>
</reference>
<evidence type="ECO:0000313" key="3">
    <source>
        <dbReference type="EMBL" id="PPR03125.1"/>
    </source>
</evidence>
<accession>A0A409YJG0</accession>
<evidence type="ECO:0000256" key="1">
    <source>
        <dbReference type="SAM" id="MobiDB-lite"/>
    </source>
</evidence>
<sequence>MAPRDTNPQGNAQAQQAQATAQTTTASQVPEPAPPTVEEVVTSLIQSNEELKAWQVKAENMFLQYGEILTEIRQTLAKSQEEPKVTSAIPSPSVPSTPNPSIQIPPHLVAHSSTFHPRPIKPNAPPTFNGDRAKGRAFLNACDAYYMLRPEDFRDTQIRIRWVLTYMTSDRAEKWADRIYSWERDNPGSVRFPDWSSFEAAFKREFFPREPEQDAMNRLDSDSYWQRNRSLDAYIDEFYTLVREANLDDQRTLVRRFRRGLKPSIQDEIATRYKDRPADNDLEAWIEAARCIEDNHVSNLAFRAGASTLRTSMLPPPSRKPVPSTPSSFTPAVRAPSIFVTPSTTSRIHPRLEYHIPAAGRGLS</sequence>
<dbReference type="AlphaFoldDB" id="A0A409YJG0"/>
<name>A0A409YJG0_9AGAR</name>
<keyword evidence="4" id="KW-1185">Reference proteome</keyword>
<organism evidence="3 4">
    <name type="scientific">Panaeolus cyanescens</name>
    <dbReference type="NCBI Taxonomy" id="181874"/>
    <lineage>
        <taxon>Eukaryota</taxon>
        <taxon>Fungi</taxon>
        <taxon>Dikarya</taxon>
        <taxon>Basidiomycota</taxon>
        <taxon>Agaricomycotina</taxon>
        <taxon>Agaricomycetes</taxon>
        <taxon>Agaricomycetidae</taxon>
        <taxon>Agaricales</taxon>
        <taxon>Agaricineae</taxon>
        <taxon>Galeropsidaceae</taxon>
        <taxon>Panaeolus</taxon>
    </lineage>
</organism>
<gene>
    <name evidence="3" type="ORF">CVT24_012414</name>
</gene>
<dbReference type="Pfam" id="PF03732">
    <property type="entry name" value="Retrotrans_gag"/>
    <property type="match status" value="1"/>
</dbReference>
<dbReference type="InterPro" id="IPR005162">
    <property type="entry name" value="Retrotrans_gag_dom"/>
</dbReference>
<feature type="compositionally biased region" description="Low complexity" evidence="1">
    <location>
        <begin position="12"/>
        <end position="38"/>
    </location>
</feature>
<dbReference type="InterPro" id="IPR032567">
    <property type="entry name" value="RTL1-rel"/>
</dbReference>
<dbReference type="Proteomes" id="UP000284842">
    <property type="component" value="Unassembled WGS sequence"/>
</dbReference>
<dbReference type="PANTHER" id="PTHR15503">
    <property type="entry name" value="LDOC1 RELATED"/>
    <property type="match status" value="1"/>
</dbReference>
<dbReference type="InParanoid" id="A0A409YJG0"/>
<evidence type="ECO:0000259" key="2">
    <source>
        <dbReference type="Pfam" id="PF03732"/>
    </source>
</evidence>
<feature type="region of interest" description="Disordered" evidence="1">
    <location>
        <begin position="1"/>
        <end position="38"/>
    </location>
</feature>
<proteinExistence type="predicted"/>
<dbReference type="STRING" id="181874.A0A409YJG0"/>
<feature type="compositionally biased region" description="Polar residues" evidence="1">
    <location>
        <begin position="1"/>
        <end position="11"/>
    </location>
</feature>